<dbReference type="InterPro" id="IPR027417">
    <property type="entry name" value="P-loop_NTPase"/>
</dbReference>
<feature type="compositionally biased region" description="Polar residues" evidence="2">
    <location>
        <begin position="10"/>
        <end position="22"/>
    </location>
</feature>
<dbReference type="STRING" id="27349.A0A0L6V148"/>
<accession>A0A0L6V148</accession>
<keyword evidence="1" id="KW-0547">Nucleotide-binding</keyword>
<evidence type="ECO:0000256" key="2">
    <source>
        <dbReference type="SAM" id="MobiDB-lite"/>
    </source>
</evidence>
<comment type="similarity">
    <text evidence="1">Belongs to the TRAFAC class TrmE-Era-EngA-EngB-Septin-like GTPase superfamily. Septin GTPase family.</text>
</comment>
<gene>
    <name evidence="4" type="ORF">VP01_293g6</name>
</gene>
<dbReference type="PANTHER" id="PTHR18884">
    <property type="entry name" value="SEPTIN"/>
    <property type="match status" value="1"/>
</dbReference>
<reference evidence="4 5" key="1">
    <citation type="submission" date="2015-08" db="EMBL/GenBank/DDBJ databases">
        <title>Next Generation Sequencing and Analysis of the Genome of Puccinia sorghi L Schw, the Causal Agent of Maize Common Rust.</title>
        <authorList>
            <person name="Rochi L."/>
            <person name="Burguener G."/>
            <person name="Darino M."/>
            <person name="Turjanski A."/>
            <person name="Kreff E."/>
            <person name="Dieguez M.J."/>
            <person name="Sacco F."/>
        </authorList>
    </citation>
    <scope>NUCLEOTIDE SEQUENCE [LARGE SCALE GENOMIC DNA]</scope>
    <source>
        <strain evidence="4 5">RO10H11247</strain>
    </source>
</reference>
<dbReference type="InterPro" id="IPR030379">
    <property type="entry name" value="G_SEPTIN_dom"/>
</dbReference>
<feature type="region of interest" description="Disordered" evidence="2">
    <location>
        <begin position="335"/>
        <end position="373"/>
    </location>
</feature>
<sequence>MFLIRKKTKNTSVSATILSSTSPTPPVTDMNPPTSPSNRFPRFNNSAANTISFSSPDLKGYQSSPEDSKSYQSFSYSASHHHNPRSSSAISPGSALPHPTRTAMRKTRQIPTFNLMVIGAQRTGKSTFLHTLIGSLTPSLPIKSDSPTISVPPTTSLSETSTSVVTLSGEKVILNVIDTPGLDILSNDEFRADLQMNETLRCASSFYIESKFNSSLQIERQVHRNPTRLGDGHVHVAIYFIHPSSIVRRKGTIGSTEHVLDSTGNMTLETHEPMHMSPIDLRQLKRLSRRCNVIPVIGRADELTEAELMNIKSVVQSDMKSYGIDLGLFAVVNESEESDPEGTSSDHPEVTTASSNSSKSNDEDETRKKLPRRKSTVFLAPRRPFSSVIESFHELDGVCGMIPLSVIGAESIPAKAIDADDLERLNEVNPLFSDIEQPPSIYVRRYKWATVDVLNPRHCDFVLLRAVVLGSHYKRLKEATRLEKYEKYRTEKLLARRMTFDKGGLAQEEQRRIVMEVEKIEIPHIEPAVSIFVPSSPARPPSGAGNIFKSSGWRKKHASPSLPAPHVQQSATYNSPHPTQEVFRYRSRSPNAGNVNSLPMVF</sequence>
<dbReference type="Gene3D" id="3.40.50.300">
    <property type="entry name" value="P-loop containing nucleotide triphosphate hydrolases"/>
    <property type="match status" value="1"/>
</dbReference>
<feature type="compositionally biased region" description="Polar residues" evidence="2">
    <location>
        <begin position="567"/>
        <end position="577"/>
    </location>
</feature>
<feature type="domain" description="Septin-type G" evidence="3">
    <location>
        <begin position="109"/>
        <end position="495"/>
    </location>
</feature>
<feature type="region of interest" description="Disordered" evidence="2">
    <location>
        <begin position="543"/>
        <end position="577"/>
    </location>
</feature>
<dbReference type="EMBL" id="LAVV01007879">
    <property type="protein sequence ID" value="KNZ54464.1"/>
    <property type="molecule type" value="Genomic_DNA"/>
</dbReference>
<keyword evidence="5" id="KW-1185">Reference proteome</keyword>
<dbReference type="OrthoDB" id="10261408at2759"/>
<dbReference type="PROSITE" id="PS51719">
    <property type="entry name" value="G_SEPTIN"/>
    <property type="match status" value="1"/>
</dbReference>
<dbReference type="GO" id="GO:0005525">
    <property type="term" value="F:GTP binding"/>
    <property type="evidence" value="ECO:0007669"/>
    <property type="project" value="UniProtKB-KW"/>
</dbReference>
<evidence type="ECO:0000313" key="5">
    <source>
        <dbReference type="Proteomes" id="UP000037035"/>
    </source>
</evidence>
<proteinExistence type="inferred from homology"/>
<keyword evidence="1" id="KW-0342">GTP-binding</keyword>
<dbReference type="AlphaFoldDB" id="A0A0L6V148"/>
<dbReference type="SUPFAM" id="SSF52540">
    <property type="entry name" value="P-loop containing nucleoside triphosphate hydrolases"/>
    <property type="match status" value="1"/>
</dbReference>
<protein>
    <recommendedName>
        <fullName evidence="3">Septin-type G domain-containing protein</fullName>
    </recommendedName>
</protein>
<feature type="compositionally biased region" description="Polar residues" evidence="2">
    <location>
        <begin position="43"/>
        <end position="65"/>
    </location>
</feature>
<feature type="region of interest" description="Disordered" evidence="2">
    <location>
        <begin position="1"/>
        <end position="103"/>
    </location>
</feature>
<dbReference type="Pfam" id="PF00735">
    <property type="entry name" value="Septin"/>
    <property type="match status" value="3"/>
</dbReference>
<evidence type="ECO:0000259" key="3">
    <source>
        <dbReference type="PROSITE" id="PS51719"/>
    </source>
</evidence>
<dbReference type="Proteomes" id="UP000037035">
    <property type="component" value="Unassembled WGS sequence"/>
</dbReference>
<organism evidence="4 5">
    <name type="scientific">Puccinia sorghi</name>
    <dbReference type="NCBI Taxonomy" id="27349"/>
    <lineage>
        <taxon>Eukaryota</taxon>
        <taxon>Fungi</taxon>
        <taxon>Dikarya</taxon>
        <taxon>Basidiomycota</taxon>
        <taxon>Pucciniomycotina</taxon>
        <taxon>Pucciniomycetes</taxon>
        <taxon>Pucciniales</taxon>
        <taxon>Pucciniaceae</taxon>
        <taxon>Puccinia</taxon>
    </lineage>
</organism>
<evidence type="ECO:0000256" key="1">
    <source>
        <dbReference type="RuleBase" id="RU004560"/>
    </source>
</evidence>
<comment type="caution">
    <text evidence="4">The sequence shown here is derived from an EMBL/GenBank/DDBJ whole genome shotgun (WGS) entry which is preliminary data.</text>
</comment>
<evidence type="ECO:0000313" key="4">
    <source>
        <dbReference type="EMBL" id="KNZ54464.1"/>
    </source>
</evidence>
<dbReference type="VEuPathDB" id="FungiDB:VP01_293g6"/>
<name>A0A0L6V148_9BASI</name>